<accession>A0A8H6Z0D9</accession>
<dbReference type="InterPro" id="IPR023213">
    <property type="entry name" value="CAT-like_dom_sf"/>
</dbReference>
<dbReference type="PANTHER" id="PTHR31642:SF294">
    <property type="entry name" value="ACETYLTRANSFERASE MATC1"/>
    <property type="match status" value="1"/>
</dbReference>
<dbReference type="Gene3D" id="3.30.559.10">
    <property type="entry name" value="Chloramphenicol acetyltransferase-like domain"/>
    <property type="match status" value="2"/>
</dbReference>
<comment type="caution">
    <text evidence="1">The sequence shown here is derived from an EMBL/GenBank/DDBJ whole genome shotgun (WGS) entry which is preliminary data.</text>
</comment>
<evidence type="ECO:0000313" key="2">
    <source>
        <dbReference type="Proteomes" id="UP000623467"/>
    </source>
</evidence>
<reference evidence="1" key="1">
    <citation type="submission" date="2020-05" db="EMBL/GenBank/DDBJ databases">
        <title>Mycena genomes resolve the evolution of fungal bioluminescence.</title>
        <authorList>
            <person name="Tsai I.J."/>
        </authorList>
    </citation>
    <scope>NUCLEOTIDE SEQUENCE</scope>
    <source>
        <strain evidence="1">160909Yilan</strain>
    </source>
</reference>
<dbReference type="GO" id="GO:0016747">
    <property type="term" value="F:acyltransferase activity, transferring groups other than amino-acyl groups"/>
    <property type="evidence" value="ECO:0007669"/>
    <property type="project" value="TreeGrafter"/>
</dbReference>
<dbReference type="OrthoDB" id="21502at2759"/>
<keyword evidence="2" id="KW-1185">Reference proteome</keyword>
<dbReference type="AlphaFoldDB" id="A0A8H6Z0D9"/>
<evidence type="ECO:0000313" key="1">
    <source>
        <dbReference type="EMBL" id="KAF7368071.1"/>
    </source>
</evidence>
<protein>
    <submittedName>
        <fullName evidence="1">Uncharacterized protein</fullName>
    </submittedName>
</protein>
<name>A0A8H6Z0D9_9AGAR</name>
<sequence length="481" mass="53398">MLQQIWSLFSQENAPTDMHAIPCTALDVWPRDLFVTNGIIVDHRLDAVKLEESISTLIKTKFQRAGARFAVRNGTYEFLIPRTFSEEVKPLVFTTDNYAETYATPIGGRPAIPVRPSRVSVASVQPCPALEVYFRSKTCPVNLKSCLAGRLPILHVHVTTFDDITFIGITVSHGLFDTLGTAAFLSAWTRLINGEDINDIPGMPLDCAPFEAFADKPSATPPRGWSQLGLLQGMYFGARMLWKMWHEPEEKMMLICVPKAFVEDQKASIMAELQAQKSAEWVGSSDVLLAWFCKTMHHHRDTADQTPIIIHTAVDLRPLHIWKDGKPLSHPYIHNAMSTITPPPIPASTLANSSVADLALQIRRAIKVYTADLEAIRADISFRCANPIKVLIPCTPDGEAVIHSNWRTAKFGQLDFTGAAVAMDAGAKATVRCMLAYFPSSIPLRGSSVVLSEDDETLWMFYVASSQEWERIKQSGAVQFI</sequence>
<organism evidence="1 2">
    <name type="scientific">Mycena sanguinolenta</name>
    <dbReference type="NCBI Taxonomy" id="230812"/>
    <lineage>
        <taxon>Eukaryota</taxon>
        <taxon>Fungi</taxon>
        <taxon>Dikarya</taxon>
        <taxon>Basidiomycota</taxon>
        <taxon>Agaricomycotina</taxon>
        <taxon>Agaricomycetes</taxon>
        <taxon>Agaricomycetidae</taxon>
        <taxon>Agaricales</taxon>
        <taxon>Marasmiineae</taxon>
        <taxon>Mycenaceae</taxon>
        <taxon>Mycena</taxon>
    </lineage>
</organism>
<gene>
    <name evidence="1" type="ORF">MSAN_00873200</name>
</gene>
<proteinExistence type="predicted"/>
<dbReference type="PANTHER" id="PTHR31642">
    <property type="entry name" value="TRICHOTHECENE 3-O-ACETYLTRANSFERASE"/>
    <property type="match status" value="1"/>
</dbReference>
<dbReference type="InterPro" id="IPR050317">
    <property type="entry name" value="Plant_Fungal_Acyltransferase"/>
</dbReference>
<dbReference type="Pfam" id="PF02458">
    <property type="entry name" value="Transferase"/>
    <property type="match status" value="1"/>
</dbReference>
<dbReference type="Proteomes" id="UP000623467">
    <property type="component" value="Unassembled WGS sequence"/>
</dbReference>
<dbReference type="EMBL" id="JACAZH010000005">
    <property type="protein sequence ID" value="KAF7368071.1"/>
    <property type="molecule type" value="Genomic_DNA"/>
</dbReference>